<evidence type="ECO:0000256" key="6">
    <source>
        <dbReference type="ARBA" id="ARBA00022741"/>
    </source>
</evidence>
<evidence type="ECO:0000256" key="3">
    <source>
        <dbReference type="ARBA" id="ARBA00003848"/>
    </source>
</evidence>
<organism evidence="11 12">
    <name type="scientific">Calidifontibacter indicus</name>
    <dbReference type="NCBI Taxonomy" id="419650"/>
    <lineage>
        <taxon>Bacteria</taxon>
        <taxon>Bacillati</taxon>
        <taxon>Actinomycetota</taxon>
        <taxon>Actinomycetes</taxon>
        <taxon>Micrococcales</taxon>
        <taxon>Dermacoccaceae</taxon>
        <taxon>Calidifontibacter</taxon>
    </lineage>
</organism>
<dbReference type="SUPFAM" id="SSF53613">
    <property type="entry name" value="Ribokinase-like"/>
    <property type="match status" value="1"/>
</dbReference>
<dbReference type="NCBIfam" id="TIGR00097">
    <property type="entry name" value="HMP-P_kinase"/>
    <property type="match status" value="1"/>
</dbReference>
<evidence type="ECO:0000256" key="1">
    <source>
        <dbReference type="ARBA" id="ARBA00000151"/>
    </source>
</evidence>
<dbReference type="EMBL" id="QTUA01000001">
    <property type="protein sequence ID" value="REF30693.1"/>
    <property type="molecule type" value="Genomic_DNA"/>
</dbReference>
<dbReference type="GO" id="GO:0008972">
    <property type="term" value="F:phosphomethylpyrimidine kinase activity"/>
    <property type="evidence" value="ECO:0007669"/>
    <property type="project" value="UniProtKB-EC"/>
</dbReference>
<dbReference type="InterPro" id="IPR004399">
    <property type="entry name" value="HMP/HMP-P_kinase_dom"/>
</dbReference>
<protein>
    <submittedName>
        <fullName evidence="11">Hydroxymethylpyrimidine kinase /phosphomethylpyrimidine kinase</fullName>
    </submittedName>
</protein>
<name>A0A3D9UQE1_9MICO</name>
<dbReference type="GO" id="GO:0008902">
    <property type="term" value="F:hydroxymethylpyrimidine kinase activity"/>
    <property type="evidence" value="ECO:0007669"/>
    <property type="project" value="UniProtKB-EC"/>
</dbReference>
<evidence type="ECO:0000313" key="12">
    <source>
        <dbReference type="Proteomes" id="UP000256253"/>
    </source>
</evidence>
<dbReference type="InterPro" id="IPR013749">
    <property type="entry name" value="PM/HMP-P_kinase-1"/>
</dbReference>
<dbReference type="InterPro" id="IPR029056">
    <property type="entry name" value="Ribokinase-like"/>
</dbReference>
<dbReference type="PANTHER" id="PTHR20858">
    <property type="entry name" value="PHOSPHOMETHYLPYRIMIDINE KINASE"/>
    <property type="match status" value="1"/>
</dbReference>
<gene>
    <name evidence="11" type="ORF">DFJ65_1708</name>
</gene>
<reference evidence="11 12" key="1">
    <citation type="submission" date="2018-08" db="EMBL/GenBank/DDBJ databases">
        <title>Sequencing the genomes of 1000 actinobacteria strains.</title>
        <authorList>
            <person name="Klenk H.-P."/>
        </authorList>
    </citation>
    <scope>NUCLEOTIDE SEQUENCE [LARGE SCALE GENOMIC DNA]</scope>
    <source>
        <strain evidence="11 12">DSM 22967</strain>
    </source>
</reference>
<evidence type="ECO:0000313" key="11">
    <source>
        <dbReference type="EMBL" id="REF30693.1"/>
    </source>
</evidence>
<comment type="function">
    <text evidence="3">Catalyzes the phosphorylation of hydroxymethylpyrimidine phosphate (HMP-P) to HMP-PP, and of HMP to HMP-P.</text>
</comment>
<keyword evidence="8" id="KW-0067">ATP-binding</keyword>
<dbReference type="FunFam" id="3.40.1190.20:FF:000003">
    <property type="entry name" value="Phosphomethylpyrimidine kinase ThiD"/>
    <property type="match status" value="1"/>
</dbReference>
<keyword evidence="5" id="KW-0808">Transferase</keyword>
<evidence type="ECO:0000259" key="10">
    <source>
        <dbReference type="Pfam" id="PF08543"/>
    </source>
</evidence>
<proteinExistence type="predicted"/>
<keyword evidence="9" id="KW-0784">Thiamine biosynthesis</keyword>
<dbReference type="AlphaFoldDB" id="A0A3D9UQE1"/>
<dbReference type="GO" id="GO:0009228">
    <property type="term" value="P:thiamine biosynthetic process"/>
    <property type="evidence" value="ECO:0007669"/>
    <property type="project" value="UniProtKB-KW"/>
</dbReference>
<dbReference type="Gene3D" id="3.40.1190.20">
    <property type="match status" value="1"/>
</dbReference>
<dbReference type="PANTHER" id="PTHR20858:SF17">
    <property type="entry name" value="HYDROXYMETHYLPYRIMIDINE_PHOSPHOMETHYLPYRIMIDINE KINASE THI20-RELATED"/>
    <property type="match status" value="1"/>
</dbReference>
<comment type="catalytic activity">
    <reaction evidence="2">
        <text>4-amino-2-methyl-5-(phosphooxymethyl)pyrimidine + ATP = 4-amino-2-methyl-5-(diphosphooxymethyl)pyrimidine + ADP</text>
        <dbReference type="Rhea" id="RHEA:19893"/>
        <dbReference type="ChEBI" id="CHEBI:30616"/>
        <dbReference type="ChEBI" id="CHEBI:57841"/>
        <dbReference type="ChEBI" id="CHEBI:58354"/>
        <dbReference type="ChEBI" id="CHEBI:456216"/>
        <dbReference type="EC" id="2.7.4.7"/>
    </reaction>
</comment>
<dbReference type="GO" id="GO:0009229">
    <property type="term" value="P:thiamine diphosphate biosynthetic process"/>
    <property type="evidence" value="ECO:0007669"/>
    <property type="project" value="UniProtKB-UniPathway"/>
</dbReference>
<dbReference type="GO" id="GO:0005524">
    <property type="term" value="F:ATP binding"/>
    <property type="evidence" value="ECO:0007669"/>
    <property type="project" value="UniProtKB-KW"/>
</dbReference>
<dbReference type="GO" id="GO:0005829">
    <property type="term" value="C:cytosol"/>
    <property type="evidence" value="ECO:0007669"/>
    <property type="project" value="TreeGrafter"/>
</dbReference>
<evidence type="ECO:0000256" key="9">
    <source>
        <dbReference type="ARBA" id="ARBA00022977"/>
    </source>
</evidence>
<comment type="caution">
    <text evidence="11">The sequence shown here is derived from an EMBL/GenBank/DDBJ whole genome shotgun (WGS) entry which is preliminary data.</text>
</comment>
<evidence type="ECO:0000256" key="8">
    <source>
        <dbReference type="ARBA" id="ARBA00022840"/>
    </source>
</evidence>
<comment type="pathway">
    <text evidence="4">Cofactor biosynthesis; thiamine diphosphate biosynthesis; 4-amino-2-methyl-5-diphosphomethylpyrimidine from 5-amino-1-(5-phospho-D-ribosyl)imidazole: step 3/3.</text>
</comment>
<keyword evidence="12" id="KW-1185">Reference proteome</keyword>
<dbReference type="Proteomes" id="UP000256253">
    <property type="component" value="Unassembled WGS sequence"/>
</dbReference>
<dbReference type="UniPathway" id="UPA00060">
    <property type="reaction ID" value="UER00138"/>
</dbReference>
<sequence length="284" mass="29160">MGVINVTQIGGAFYGGVMRRPPAVVTVAGSDPSGGAGLQADLKTIGALGGYGMAVVTALTAQNTHGVDAVHAVPADFVAAQFDSLVTDVRIDAVKTGMLASAAVTDVVCEFVRSGLSRGTCVVVDPVMVSTSGHRLMAPDALDAMRRLVGCASIVTPNLAEAAALLGEAEAGDERAMVTQGRRLLDLGVGAVLMKGGHLAGDPVDVLISADTVERFAQQRVATRNTHGTGCALSAALATMHPQLGSWSQAVAAAKTWLTEALRQADRLEIGAGAGPVHHLHRWW</sequence>
<evidence type="ECO:0000256" key="4">
    <source>
        <dbReference type="ARBA" id="ARBA00004769"/>
    </source>
</evidence>
<evidence type="ECO:0000256" key="2">
    <source>
        <dbReference type="ARBA" id="ARBA00000565"/>
    </source>
</evidence>
<keyword evidence="7 11" id="KW-0418">Kinase</keyword>
<dbReference type="CDD" id="cd01169">
    <property type="entry name" value="HMPP_kinase"/>
    <property type="match status" value="1"/>
</dbReference>
<evidence type="ECO:0000256" key="5">
    <source>
        <dbReference type="ARBA" id="ARBA00022679"/>
    </source>
</evidence>
<keyword evidence="6" id="KW-0547">Nucleotide-binding</keyword>
<accession>A0A3D9UQE1</accession>
<comment type="catalytic activity">
    <reaction evidence="1">
        <text>4-amino-5-hydroxymethyl-2-methylpyrimidine + ATP = 4-amino-2-methyl-5-(phosphooxymethyl)pyrimidine + ADP + H(+)</text>
        <dbReference type="Rhea" id="RHEA:23096"/>
        <dbReference type="ChEBI" id="CHEBI:15378"/>
        <dbReference type="ChEBI" id="CHEBI:16892"/>
        <dbReference type="ChEBI" id="CHEBI:30616"/>
        <dbReference type="ChEBI" id="CHEBI:58354"/>
        <dbReference type="ChEBI" id="CHEBI:456216"/>
        <dbReference type="EC" id="2.7.1.49"/>
    </reaction>
</comment>
<feature type="domain" description="Pyridoxamine kinase/Phosphomethylpyrimidine kinase" evidence="10">
    <location>
        <begin position="31"/>
        <end position="278"/>
    </location>
</feature>
<evidence type="ECO:0000256" key="7">
    <source>
        <dbReference type="ARBA" id="ARBA00022777"/>
    </source>
</evidence>
<dbReference type="Pfam" id="PF08543">
    <property type="entry name" value="Phos_pyr_kin"/>
    <property type="match status" value="1"/>
</dbReference>